<dbReference type="GO" id="GO:0006310">
    <property type="term" value="P:DNA recombination"/>
    <property type="evidence" value="ECO:0007669"/>
    <property type="project" value="UniProtKB-KW"/>
</dbReference>
<dbReference type="Pfam" id="PF04381">
    <property type="entry name" value="RdgC"/>
    <property type="match status" value="1"/>
</dbReference>
<keyword evidence="5" id="KW-0233">DNA recombination</keyword>
<evidence type="ECO:0000256" key="2">
    <source>
        <dbReference type="ARBA" id="ARBA00008657"/>
    </source>
</evidence>
<keyword evidence="4" id="KW-0963">Cytoplasm</keyword>
<dbReference type="GO" id="GO:0003690">
    <property type="term" value="F:double-stranded DNA binding"/>
    <property type="evidence" value="ECO:0007669"/>
    <property type="project" value="TreeGrafter"/>
</dbReference>
<evidence type="ECO:0000256" key="3">
    <source>
        <dbReference type="ARBA" id="ARBA00022296"/>
    </source>
</evidence>
<evidence type="ECO:0000256" key="1">
    <source>
        <dbReference type="ARBA" id="ARBA00004453"/>
    </source>
</evidence>
<dbReference type="GO" id="GO:0043590">
    <property type="term" value="C:bacterial nucleoid"/>
    <property type="evidence" value="ECO:0007669"/>
    <property type="project" value="TreeGrafter"/>
</dbReference>
<evidence type="ECO:0000313" key="6">
    <source>
        <dbReference type="EMBL" id="PWD82890.1"/>
    </source>
</evidence>
<dbReference type="AlphaFoldDB" id="A0A2U2AJI1"/>
<dbReference type="EMBL" id="QEWW01000016">
    <property type="protein sequence ID" value="PWD82890.1"/>
    <property type="molecule type" value="Genomic_DNA"/>
</dbReference>
<comment type="subcellular location">
    <subcellularLocation>
        <location evidence="1">Cytoplasm</location>
        <location evidence="1">Nucleoid</location>
    </subcellularLocation>
</comment>
<dbReference type="GO" id="GO:0000018">
    <property type="term" value="P:regulation of DNA recombination"/>
    <property type="evidence" value="ECO:0007669"/>
    <property type="project" value="TreeGrafter"/>
</dbReference>
<comment type="similarity">
    <text evidence="2">Belongs to the RdgC family.</text>
</comment>
<accession>A0A2U2AJI1</accession>
<dbReference type="RefSeq" id="WP_109218033.1">
    <property type="nucleotide sequence ID" value="NZ_QEWW01000016.1"/>
</dbReference>
<dbReference type="Proteomes" id="UP000245059">
    <property type="component" value="Unassembled WGS sequence"/>
</dbReference>
<gene>
    <name evidence="6" type="ORF">DC077_10290</name>
</gene>
<reference evidence="7" key="1">
    <citation type="submission" date="2018-05" db="EMBL/GenBank/DDBJ databases">
        <title>Ignatzschineria dubaiensis sp. nov., isolated from necrotic foot tissues of dromedaries (Camelus dromedarius) and associated maggots in Dubai, United Arab Emirates.</title>
        <authorList>
            <person name="Tsang C.C."/>
            <person name="Tang J.Y.M."/>
            <person name="Fong J.Y.H."/>
            <person name="Kinne J."/>
            <person name="Lee H.H."/>
            <person name="Joseph M."/>
            <person name="Jose S."/>
            <person name="Schuster R.K."/>
            <person name="Tang Y."/>
            <person name="Sivakumar S."/>
            <person name="Chen J.H.K."/>
            <person name="Teng J.L.L."/>
            <person name="Lau S.K.P."/>
            <person name="Wernery U."/>
            <person name="Woo P.C.Y."/>
        </authorList>
    </citation>
    <scope>NUCLEOTIDE SEQUENCE [LARGE SCALE GENOMIC DNA]</scope>
    <source>
        <strain evidence="7">UAE-HKU57</strain>
    </source>
</reference>
<dbReference type="PANTHER" id="PTHR38103:SF1">
    <property type="entry name" value="RECOMBINATION-ASSOCIATED PROTEIN RDGC"/>
    <property type="match status" value="1"/>
</dbReference>
<dbReference type="PANTHER" id="PTHR38103">
    <property type="entry name" value="RECOMBINATION-ASSOCIATED PROTEIN RDGC"/>
    <property type="match status" value="1"/>
</dbReference>
<sequence>MRPFKNILIYQFDEPFMMDSSELEALLSEYPLRECGDDELETYGWLPAFSQGENLVETIHSAYFIRLGMEVKKLPRRAIQTAVEKRAREHELDLYDRARLKELEEVITNEFIRNAYPEQSSIMAYIDREKNWLVIDATSEKKASLVTAVLRKTLGALPVVGYAPQVEMALLMTDWVQNGLSDTRFQFLDEIELKELNKEEGGVARYRGIPLDSKEIELNISEGWSVTKVGLAYQELVTFSLAEDFILKRVRYLDQFQERLELSDDQNAVAQSNGYLLVDTVRQLVTDLYNLCYQSTPTSQA</sequence>
<organism evidence="6 7">
    <name type="scientific">Ignatzschineria cameli</name>
    <dbReference type="NCBI Taxonomy" id="2182793"/>
    <lineage>
        <taxon>Bacteria</taxon>
        <taxon>Pseudomonadati</taxon>
        <taxon>Pseudomonadota</taxon>
        <taxon>Gammaproteobacteria</taxon>
        <taxon>Cardiobacteriales</taxon>
        <taxon>Ignatzschineriaceae</taxon>
        <taxon>Ignatzschineria</taxon>
    </lineage>
</organism>
<comment type="caution">
    <text evidence="6">The sequence shown here is derived from an EMBL/GenBank/DDBJ whole genome shotgun (WGS) entry which is preliminary data.</text>
</comment>
<protein>
    <recommendedName>
        <fullName evidence="3">Recombination-associated protein RdgC</fullName>
    </recommendedName>
</protein>
<evidence type="ECO:0000256" key="4">
    <source>
        <dbReference type="ARBA" id="ARBA00022490"/>
    </source>
</evidence>
<evidence type="ECO:0000313" key="7">
    <source>
        <dbReference type="Proteomes" id="UP000245059"/>
    </source>
</evidence>
<dbReference type="InterPro" id="IPR007476">
    <property type="entry name" value="RdgC"/>
</dbReference>
<proteinExistence type="inferred from homology"/>
<evidence type="ECO:0000256" key="5">
    <source>
        <dbReference type="ARBA" id="ARBA00023172"/>
    </source>
</evidence>
<name>A0A2U2AJI1_9GAMM</name>